<evidence type="ECO:0000256" key="1">
    <source>
        <dbReference type="SAM" id="Phobius"/>
    </source>
</evidence>
<sequence length="224" mass="24441">MAQTDPAIDIDHVAPDEGADRLSAILRAIARDGTRERISIGDLLHAMEHRAIGALMFIFAVPNAIPVPPGVSAVLGAPLIFLSFQLMLGQRPWLPRVITDRSLSRHEFEKVVDLAAPWLAKAERLMRPRLQQLARPPAEYVVGLVCLILAVILFLPIPLGNMLPAFTICVLALGVLERDGVWIIIGMILAVVAVVIVWGVVLALAWSALFVLSNVFGWQLPFVS</sequence>
<dbReference type="InterPro" id="IPR010331">
    <property type="entry name" value="ExoD"/>
</dbReference>
<accession>A0ABW5QQ22</accession>
<feature type="transmembrane region" description="Helical" evidence="1">
    <location>
        <begin position="137"/>
        <end position="157"/>
    </location>
</feature>
<dbReference type="PANTHER" id="PTHR41795">
    <property type="entry name" value="EXOPOLYSACCHARIDE SYNTHESIS PROTEIN"/>
    <property type="match status" value="1"/>
</dbReference>
<dbReference type="Proteomes" id="UP001597521">
    <property type="component" value="Unassembled WGS sequence"/>
</dbReference>
<dbReference type="Pfam" id="PF06055">
    <property type="entry name" value="ExoD"/>
    <property type="match status" value="1"/>
</dbReference>
<protein>
    <submittedName>
        <fullName evidence="2">Exopolysaccharide biosynthesis protein</fullName>
    </submittedName>
</protein>
<keyword evidence="1" id="KW-1133">Transmembrane helix</keyword>
<dbReference type="PIRSF" id="PIRSF033239">
    <property type="entry name" value="ExoD"/>
    <property type="match status" value="1"/>
</dbReference>
<keyword evidence="1" id="KW-0812">Transmembrane</keyword>
<evidence type="ECO:0000313" key="2">
    <source>
        <dbReference type="EMBL" id="MFD2649591.1"/>
    </source>
</evidence>
<feature type="transmembrane region" description="Helical" evidence="1">
    <location>
        <begin position="181"/>
        <end position="212"/>
    </location>
</feature>
<dbReference type="RefSeq" id="WP_386835161.1">
    <property type="nucleotide sequence ID" value="NZ_JBHUNP010000001.1"/>
</dbReference>
<dbReference type="PANTHER" id="PTHR41795:SF1">
    <property type="entry name" value="EXOPOLYSACCHARIDE SYNTHESIS PROTEIN"/>
    <property type="match status" value="1"/>
</dbReference>
<keyword evidence="1" id="KW-0472">Membrane</keyword>
<comment type="caution">
    <text evidence="2">The sequence shown here is derived from an EMBL/GenBank/DDBJ whole genome shotgun (WGS) entry which is preliminary data.</text>
</comment>
<keyword evidence="3" id="KW-1185">Reference proteome</keyword>
<organism evidence="2 3">
    <name type="scientific">Devosia albogilva</name>
    <dbReference type="NCBI Taxonomy" id="429726"/>
    <lineage>
        <taxon>Bacteria</taxon>
        <taxon>Pseudomonadati</taxon>
        <taxon>Pseudomonadota</taxon>
        <taxon>Alphaproteobacteria</taxon>
        <taxon>Hyphomicrobiales</taxon>
        <taxon>Devosiaceae</taxon>
        <taxon>Devosia</taxon>
    </lineage>
</organism>
<evidence type="ECO:0000313" key="3">
    <source>
        <dbReference type="Proteomes" id="UP001597521"/>
    </source>
</evidence>
<gene>
    <name evidence="2" type="ORF">ACFSX5_17530</name>
</gene>
<proteinExistence type="predicted"/>
<dbReference type="EMBL" id="JBHUNP010000001">
    <property type="protein sequence ID" value="MFD2649591.1"/>
    <property type="molecule type" value="Genomic_DNA"/>
</dbReference>
<name>A0ABW5QQ22_9HYPH</name>
<reference evidence="3" key="1">
    <citation type="journal article" date="2019" name="Int. J. Syst. Evol. Microbiol.">
        <title>The Global Catalogue of Microorganisms (GCM) 10K type strain sequencing project: providing services to taxonomists for standard genome sequencing and annotation.</title>
        <authorList>
            <consortium name="The Broad Institute Genomics Platform"/>
            <consortium name="The Broad Institute Genome Sequencing Center for Infectious Disease"/>
            <person name="Wu L."/>
            <person name="Ma J."/>
        </authorList>
    </citation>
    <scope>NUCLEOTIDE SEQUENCE [LARGE SCALE GENOMIC DNA]</scope>
    <source>
        <strain evidence="3">CCM 7427</strain>
    </source>
</reference>